<protein>
    <submittedName>
        <fullName evidence="5">Uncharacterized protein</fullName>
    </submittedName>
</protein>
<reference evidence="5" key="1">
    <citation type="submission" date="2020-12" db="EMBL/GenBank/DDBJ databases">
        <title>Oil enriched cultivation method for isolating marine PHA-producing bacteria.</title>
        <authorList>
            <person name="Zheng W."/>
            <person name="Yu S."/>
            <person name="Huang Y."/>
        </authorList>
    </citation>
    <scope>NUCLEOTIDE SEQUENCE</scope>
    <source>
        <strain evidence="5">SY-2-12</strain>
    </source>
</reference>
<feature type="repeat" description="TPR" evidence="2">
    <location>
        <begin position="585"/>
        <end position="618"/>
    </location>
</feature>
<dbReference type="Gene3D" id="1.25.40.10">
    <property type="entry name" value="Tetratricopeptide repeat domain"/>
    <property type="match status" value="1"/>
</dbReference>
<evidence type="ECO:0000259" key="3">
    <source>
        <dbReference type="Pfam" id="PF09699"/>
    </source>
</evidence>
<keyword evidence="2" id="KW-0802">TPR repeat</keyword>
<dbReference type="Pfam" id="PF09699">
    <property type="entry name" value="Paired_CXXCH_1"/>
    <property type="match status" value="1"/>
</dbReference>
<dbReference type="GO" id="GO:0016491">
    <property type="term" value="F:oxidoreductase activity"/>
    <property type="evidence" value="ECO:0007669"/>
    <property type="project" value="TreeGrafter"/>
</dbReference>
<keyword evidence="1" id="KW-0732">Signal</keyword>
<dbReference type="Gene3D" id="1.10.1130.10">
    <property type="entry name" value="Flavocytochrome C3, Chain A"/>
    <property type="match status" value="3"/>
</dbReference>
<dbReference type="SUPFAM" id="SSF48695">
    <property type="entry name" value="Multiheme cytochromes"/>
    <property type="match status" value="1"/>
</dbReference>
<dbReference type="InterPro" id="IPR010177">
    <property type="entry name" value="Paired_CXXCH_1"/>
</dbReference>
<dbReference type="SMART" id="SM00028">
    <property type="entry name" value="TPR"/>
    <property type="match status" value="2"/>
</dbReference>
<proteinExistence type="predicted"/>
<dbReference type="RefSeq" id="WP_207141094.1">
    <property type="nucleotide sequence ID" value="NZ_JAEKJZ010000002.1"/>
</dbReference>
<evidence type="ECO:0000313" key="6">
    <source>
        <dbReference type="Proteomes" id="UP000664096"/>
    </source>
</evidence>
<dbReference type="InterPro" id="IPR011990">
    <property type="entry name" value="TPR-like_helical_dom_sf"/>
</dbReference>
<dbReference type="PROSITE" id="PS50005">
    <property type="entry name" value="TPR"/>
    <property type="match status" value="1"/>
</dbReference>
<feature type="domain" description="Cytochrome c-552/4" evidence="4">
    <location>
        <begin position="180"/>
        <end position="219"/>
    </location>
</feature>
<comment type="caution">
    <text evidence="5">The sequence shown here is derived from an EMBL/GenBank/DDBJ whole genome shotgun (WGS) entry which is preliminary data.</text>
</comment>
<evidence type="ECO:0000256" key="1">
    <source>
        <dbReference type="ARBA" id="ARBA00022729"/>
    </source>
</evidence>
<dbReference type="Pfam" id="PF13435">
    <property type="entry name" value="Cytochrome_C554"/>
    <property type="match status" value="2"/>
</dbReference>
<name>A0A939J4J5_9HYPH</name>
<accession>A0A939J4J5</accession>
<dbReference type="PANTHER" id="PTHR35038">
    <property type="entry name" value="DISSIMILATORY SULFITE REDUCTASE SIRA"/>
    <property type="match status" value="1"/>
</dbReference>
<evidence type="ECO:0000256" key="2">
    <source>
        <dbReference type="PROSITE-ProRule" id="PRU00339"/>
    </source>
</evidence>
<dbReference type="PANTHER" id="PTHR35038:SF8">
    <property type="entry name" value="C-TYPE POLYHEME CYTOCHROME OMCC"/>
    <property type="match status" value="1"/>
</dbReference>
<dbReference type="AlphaFoldDB" id="A0A939J4J5"/>
<feature type="domain" description="Doubled CXXCH motif" evidence="3">
    <location>
        <begin position="325"/>
        <end position="351"/>
    </location>
</feature>
<dbReference type="EMBL" id="JAEKJZ010000002">
    <property type="protein sequence ID" value="MBN9671250.1"/>
    <property type="molecule type" value="Genomic_DNA"/>
</dbReference>
<dbReference type="InterPro" id="IPR036280">
    <property type="entry name" value="Multihaem_cyt_sf"/>
</dbReference>
<dbReference type="InterPro" id="IPR023155">
    <property type="entry name" value="Cyt_c-552/4"/>
</dbReference>
<dbReference type="InterPro" id="IPR019734">
    <property type="entry name" value="TPR_rpt"/>
</dbReference>
<feature type="domain" description="Cytochrome c-552/4" evidence="4">
    <location>
        <begin position="51"/>
        <end position="73"/>
    </location>
</feature>
<gene>
    <name evidence="5" type="ORF">JF539_12965</name>
</gene>
<organism evidence="5 6">
    <name type="scientific">Roseibium aggregatum</name>
    <dbReference type="NCBI Taxonomy" id="187304"/>
    <lineage>
        <taxon>Bacteria</taxon>
        <taxon>Pseudomonadati</taxon>
        <taxon>Pseudomonadota</taxon>
        <taxon>Alphaproteobacteria</taxon>
        <taxon>Hyphomicrobiales</taxon>
        <taxon>Stappiaceae</taxon>
        <taxon>Roseibium</taxon>
    </lineage>
</organism>
<dbReference type="Proteomes" id="UP000664096">
    <property type="component" value="Unassembled WGS sequence"/>
</dbReference>
<sequence>MRAQTSFGLTAAGYPLAVTIALILASLVWGGAALGQENAPASPPAHVGTPVCSGCHTEEAAAWKQSHHAKAWMLPGPDSVDGDFDNAQFTHKGRTSRFFEAEGAYFVETEDVPGEPQTYKVVGVGGIAPLQQYLVETEPGRFQSLDIVWDQEQRRWYHLYGEEAPPPDDGLHWSGPYKTWNSRCAECHATGFEKNHDLRTRSYSSRQSETGVGCEACHGPGEAHLAWAANPQTYEASPFPGTGARGLVIGFEKDLPETEIQQCAGCHSRREAFQDGNPLPGTPYHDAYRLALLRPGLYHADGQILDEVYVYGSFLQSKMYSSGVRCSNCHEPHSGQMSAEGNAVCTQCHSPAGNAEFPMLTRKLYDDPSHHFHATGTPGAECKSCHMIERTYMGIDGRRDHSFRVPRPDLSAKLGTPNACTDCHKEKALSWAAGEIADRFPNAKHRPAHYGEVFAAARQQRGAHEEDLLAVADQRTFPGIVRATALELLQASAAPEVAGKAAPLIEDDDPLVRAAAVALQLHAPPSERLQRIAPALDDEFRSVRMAAARLLIGAPIAQLPKAAAEAAGRATREWQVSLANKTDFPETHLALGGMALSMRNQNAALAAFEEATRLDPQLIDGWIMQVRVRMAIGDLAGAQKALQKALLANPEDPSLSAYKTQLGR</sequence>
<evidence type="ECO:0000313" key="5">
    <source>
        <dbReference type="EMBL" id="MBN9671250.1"/>
    </source>
</evidence>
<dbReference type="SUPFAM" id="SSF48452">
    <property type="entry name" value="TPR-like"/>
    <property type="match status" value="1"/>
</dbReference>
<dbReference type="InterPro" id="IPR051829">
    <property type="entry name" value="Multiheme_Cytochr_ET"/>
</dbReference>
<evidence type="ECO:0000259" key="4">
    <source>
        <dbReference type="Pfam" id="PF13435"/>
    </source>
</evidence>